<dbReference type="GO" id="GO:0005829">
    <property type="term" value="C:cytosol"/>
    <property type="evidence" value="ECO:0007669"/>
    <property type="project" value="TreeGrafter"/>
</dbReference>
<dbReference type="InterPro" id="IPR019734">
    <property type="entry name" value="TPR_rpt"/>
</dbReference>
<comment type="caution">
    <text evidence="4">The sequence shown here is derived from an EMBL/GenBank/DDBJ whole genome shotgun (WGS) entry which is preliminary data.</text>
</comment>
<dbReference type="InterPro" id="IPR001387">
    <property type="entry name" value="Cro/C1-type_HTH"/>
</dbReference>
<reference evidence="4 5" key="1">
    <citation type="submission" date="2020-08" db="EMBL/GenBank/DDBJ databases">
        <title>Sequencing the genomes of 1000 actinobacteria strains.</title>
        <authorList>
            <person name="Klenk H.-P."/>
        </authorList>
    </citation>
    <scope>NUCLEOTIDE SEQUENCE [LARGE SCALE GENOMIC DNA]</scope>
    <source>
        <strain evidence="4 5">DSM 43149</strain>
    </source>
</reference>
<evidence type="ECO:0000256" key="2">
    <source>
        <dbReference type="PROSITE-ProRule" id="PRU00339"/>
    </source>
</evidence>
<dbReference type="PANTHER" id="PTHR46797">
    <property type="entry name" value="HTH-TYPE TRANSCRIPTIONAL REGULATOR"/>
    <property type="match status" value="1"/>
</dbReference>
<dbReference type="CDD" id="cd00093">
    <property type="entry name" value="HTH_XRE"/>
    <property type="match status" value="1"/>
</dbReference>
<evidence type="ECO:0000256" key="1">
    <source>
        <dbReference type="ARBA" id="ARBA00023125"/>
    </source>
</evidence>
<dbReference type="PANTHER" id="PTHR46797:SF1">
    <property type="entry name" value="METHYLPHOSPHONATE SYNTHASE"/>
    <property type="match status" value="1"/>
</dbReference>
<dbReference type="InterPro" id="IPR050807">
    <property type="entry name" value="TransReg_Diox_bact_type"/>
</dbReference>
<keyword evidence="2" id="KW-0802">TPR repeat</keyword>
<feature type="domain" description="HTH cro/C1-type" evidence="3">
    <location>
        <begin position="11"/>
        <end position="66"/>
    </location>
</feature>
<dbReference type="Gene3D" id="1.10.260.40">
    <property type="entry name" value="lambda repressor-like DNA-binding domains"/>
    <property type="match status" value="1"/>
</dbReference>
<keyword evidence="1" id="KW-0238">DNA-binding</keyword>
<evidence type="ECO:0000313" key="4">
    <source>
        <dbReference type="EMBL" id="MBB4764095.1"/>
    </source>
</evidence>
<organism evidence="4 5">
    <name type="scientific">Actinoplanes digitatis</name>
    <dbReference type="NCBI Taxonomy" id="1868"/>
    <lineage>
        <taxon>Bacteria</taxon>
        <taxon>Bacillati</taxon>
        <taxon>Actinomycetota</taxon>
        <taxon>Actinomycetes</taxon>
        <taxon>Micromonosporales</taxon>
        <taxon>Micromonosporaceae</taxon>
        <taxon>Actinoplanes</taxon>
    </lineage>
</organism>
<dbReference type="RefSeq" id="WP_184995323.1">
    <property type="nucleotide sequence ID" value="NZ_BOMK01000066.1"/>
</dbReference>
<evidence type="ECO:0000313" key="5">
    <source>
        <dbReference type="Proteomes" id="UP000578112"/>
    </source>
</evidence>
<gene>
    <name evidence="4" type="ORF">BJ971_004651</name>
</gene>
<dbReference type="Proteomes" id="UP000578112">
    <property type="component" value="Unassembled WGS sequence"/>
</dbReference>
<keyword evidence="5" id="KW-1185">Reference proteome</keyword>
<dbReference type="PROSITE" id="PS50005">
    <property type="entry name" value="TPR"/>
    <property type="match status" value="1"/>
</dbReference>
<dbReference type="SUPFAM" id="SSF47413">
    <property type="entry name" value="lambda repressor-like DNA-binding domains"/>
    <property type="match status" value="1"/>
</dbReference>
<dbReference type="EMBL" id="JACHNH010000001">
    <property type="protein sequence ID" value="MBB4764095.1"/>
    <property type="molecule type" value="Genomic_DNA"/>
</dbReference>
<dbReference type="InterPro" id="IPR010982">
    <property type="entry name" value="Lambda_DNA-bd_dom_sf"/>
</dbReference>
<protein>
    <submittedName>
        <fullName evidence="4">Transcriptional regulator with XRE-family HTH domain</fullName>
    </submittedName>
</protein>
<dbReference type="PROSITE" id="PS50943">
    <property type="entry name" value="HTH_CROC1"/>
    <property type="match status" value="1"/>
</dbReference>
<evidence type="ECO:0000259" key="3">
    <source>
        <dbReference type="PROSITE" id="PS50943"/>
    </source>
</evidence>
<dbReference type="SMART" id="SM00530">
    <property type="entry name" value="HTH_XRE"/>
    <property type="match status" value="1"/>
</dbReference>
<sequence>MSDDVRIGQRIRRYRRSRGLSLDQAAGLAGISKPYLSRLERGERSLNSRALLNRISSALQVPVPDLTDQPYVPRGRAAADLRPGVTETRLALLDPSGPPRSEAEIASGVDGLDLLMNSSDPVGQARVVPDLLRWTQQSALMLGTPAAYQRVVVAAYAAVFMMRNLGEYDLAWMAAERMRAAAEHTVDPATLGFAAYAQAHALVGAGALRRARAAAYAMAQAMPVTDREGLAARGSCLLVAASTSAKLGDIDGARELVAEAGRLAERLDGPTLIARHTSFATWNVIMHRVAIEVEGGDPAAAVDAAYPLCQRPVPNRERMSYLWVDVGRAFEQLDRRPEAIEAFRRAERAAPLRVRLSPVVSRCVSELLDKSHRRAGGADLRGLAERCGVLGHS</sequence>
<dbReference type="GO" id="GO:0003677">
    <property type="term" value="F:DNA binding"/>
    <property type="evidence" value="ECO:0007669"/>
    <property type="project" value="UniProtKB-KW"/>
</dbReference>
<name>A0A7W7I0C5_9ACTN</name>
<proteinExistence type="predicted"/>
<feature type="repeat" description="TPR" evidence="2">
    <location>
        <begin position="320"/>
        <end position="353"/>
    </location>
</feature>
<dbReference type="Pfam" id="PF13560">
    <property type="entry name" value="HTH_31"/>
    <property type="match status" value="1"/>
</dbReference>
<accession>A0A7W7I0C5</accession>
<dbReference type="GO" id="GO:0003700">
    <property type="term" value="F:DNA-binding transcription factor activity"/>
    <property type="evidence" value="ECO:0007669"/>
    <property type="project" value="TreeGrafter"/>
</dbReference>
<dbReference type="AlphaFoldDB" id="A0A7W7I0C5"/>